<dbReference type="AlphaFoldDB" id="A0AAD8RQA3"/>
<dbReference type="SUPFAM" id="SSF101447">
    <property type="entry name" value="Formin homology 2 domain (FH2 domain)"/>
    <property type="match status" value="1"/>
</dbReference>
<dbReference type="Proteomes" id="UP001231189">
    <property type="component" value="Unassembled WGS sequence"/>
</dbReference>
<gene>
    <name evidence="2" type="ORF">QYE76_003137</name>
</gene>
<feature type="compositionally biased region" description="Acidic residues" evidence="1">
    <location>
        <begin position="29"/>
        <end position="41"/>
    </location>
</feature>
<sequence>MADDGGGDVPPPPPPPPPSPLIANFFEEQHEEDPRESEESEYITALLSGEDPPDFSKVMQPLEINTQTESPEEDAEPADSARNTLSSVNGSGSVVRTPTENRDSTLQLVQQNPQLLENLLQDGAWDDLLKLLEHRVIIGDAETAVVDADPSDIYAAHPELVLLLLRQRYFDLRRYGQTAEARVYYRDQIEARYPQGTSTGSTFADSTILEELHTLSRTVFNQVGHCMQERAETRQAIRDYLQLYFPAFRPNVQEAARPSSRIWEMGEKIGRDGRCLACHKFFVELTPKRLRQHLEGLGEGGMGRCAAVTKHVLGRLRAIEDTMAAAAGPAIPPPDADDAHDAEAASVGSSIPPPNADDAHHGEAATAADAAGGAGVNQNASDQEGAAPADSA</sequence>
<evidence type="ECO:0000313" key="3">
    <source>
        <dbReference type="Proteomes" id="UP001231189"/>
    </source>
</evidence>
<accession>A0AAD8RQA3</accession>
<feature type="region of interest" description="Disordered" evidence="1">
    <location>
        <begin position="327"/>
        <end position="392"/>
    </location>
</feature>
<feature type="region of interest" description="Disordered" evidence="1">
    <location>
        <begin position="1"/>
        <end position="102"/>
    </location>
</feature>
<feature type="compositionally biased region" description="Pro residues" evidence="1">
    <location>
        <begin position="9"/>
        <end position="20"/>
    </location>
</feature>
<comment type="caution">
    <text evidence="2">The sequence shown here is derived from an EMBL/GenBank/DDBJ whole genome shotgun (WGS) entry which is preliminary data.</text>
</comment>
<keyword evidence="3" id="KW-1185">Reference proteome</keyword>
<evidence type="ECO:0000313" key="2">
    <source>
        <dbReference type="EMBL" id="KAK1628822.1"/>
    </source>
</evidence>
<evidence type="ECO:0000256" key="1">
    <source>
        <dbReference type="SAM" id="MobiDB-lite"/>
    </source>
</evidence>
<proteinExistence type="predicted"/>
<feature type="compositionally biased region" description="Polar residues" evidence="1">
    <location>
        <begin position="81"/>
        <end position="98"/>
    </location>
</feature>
<protein>
    <submittedName>
        <fullName evidence="2">Uncharacterized protein</fullName>
    </submittedName>
</protein>
<dbReference type="EMBL" id="JAUUTY010000005">
    <property type="protein sequence ID" value="KAK1628822.1"/>
    <property type="molecule type" value="Genomic_DNA"/>
</dbReference>
<organism evidence="2 3">
    <name type="scientific">Lolium multiflorum</name>
    <name type="common">Italian ryegrass</name>
    <name type="synonym">Lolium perenne subsp. multiflorum</name>
    <dbReference type="NCBI Taxonomy" id="4521"/>
    <lineage>
        <taxon>Eukaryota</taxon>
        <taxon>Viridiplantae</taxon>
        <taxon>Streptophyta</taxon>
        <taxon>Embryophyta</taxon>
        <taxon>Tracheophyta</taxon>
        <taxon>Spermatophyta</taxon>
        <taxon>Magnoliopsida</taxon>
        <taxon>Liliopsida</taxon>
        <taxon>Poales</taxon>
        <taxon>Poaceae</taxon>
        <taxon>BOP clade</taxon>
        <taxon>Pooideae</taxon>
        <taxon>Poodae</taxon>
        <taxon>Poeae</taxon>
        <taxon>Poeae Chloroplast Group 2 (Poeae type)</taxon>
        <taxon>Loliodinae</taxon>
        <taxon>Loliinae</taxon>
        <taxon>Lolium</taxon>
    </lineage>
</organism>
<reference evidence="2" key="1">
    <citation type="submission" date="2023-07" db="EMBL/GenBank/DDBJ databases">
        <title>A chromosome-level genome assembly of Lolium multiflorum.</title>
        <authorList>
            <person name="Chen Y."/>
            <person name="Copetti D."/>
            <person name="Kolliker R."/>
            <person name="Studer B."/>
        </authorList>
    </citation>
    <scope>NUCLEOTIDE SEQUENCE</scope>
    <source>
        <strain evidence="2">02402/16</strain>
        <tissue evidence="2">Leaf</tissue>
    </source>
</reference>
<name>A0AAD8RQA3_LOLMU</name>